<keyword evidence="3" id="KW-1185">Reference proteome</keyword>
<dbReference type="HOGENOM" id="CLU_1294793_0_0_1"/>
<dbReference type="Proteomes" id="UP000030104">
    <property type="component" value="Unassembled WGS sequence"/>
</dbReference>
<dbReference type="EMBL" id="JQGA01000588">
    <property type="protein sequence ID" value="KGO74660.1"/>
    <property type="molecule type" value="Genomic_DNA"/>
</dbReference>
<gene>
    <name evidence="2" type="ORF">PITC_082690</name>
</gene>
<comment type="caution">
    <text evidence="2">The sequence shown here is derived from an EMBL/GenBank/DDBJ whole genome shotgun (WGS) entry which is preliminary data.</text>
</comment>
<feature type="compositionally biased region" description="Pro residues" evidence="1">
    <location>
        <begin position="219"/>
        <end position="236"/>
    </location>
</feature>
<evidence type="ECO:0000313" key="2">
    <source>
        <dbReference type="EMBL" id="KGO74660.1"/>
    </source>
</evidence>
<dbReference type="AlphaFoldDB" id="A0A0A2LDH8"/>
<dbReference type="OrthoDB" id="4336565at2759"/>
<protein>
    <submittedName>
        <fullName evidence="2">Uncharacterized protein</fullName>
    </submittedName>
</protein>
<reference evidence="2 3" key="1">
    <citation type="journal article" date="2015" name="Mol. Plant Microbe Interact.">
        <title>Genome, transcriptome, and functional analyses of Penicillium expansum provide new insights into secondary metabolism and pathogenicity.</title>
        <authorList>
            <person name="Ballester A.R."/>
            <person name="Marcet-Houben M."/>
            <person name="Levin E."/>
            <person name="Sela N."/>
            <person name="Selma-Lazaro C."/>
            <person name="Carmona L."/>
            <person name="Wisniewski M."/>
            <person name="Droby S."/>
            <person name="Gonzalez-Candelas L."/>
            <person name="Gabaldon T."/>
        </authorList>
    </citation>
    <scope>NUCLEOTIDE SEQUENCE [LARGE SCALE GENOMIC DNA]</scope>
    <source>
        <strain evidence="2 3">PHI-1</strain>
    </source>
</reference>
<dbReference type="PhylomeDB" id="A0A0A2LDH8"/>
<sequence length="236" mass="26371">MSYDELYRWAQVAVLCGRSVEDIQDLQITPQTSVRCHVGRKRCTARPQVVVSEWINENHLIWTLCAGLAESGLDQDWTHRFNTHYRSKWVHIQKMVQDSQGVERFLLDIRPPPILMAVFTHSHGPVSKSQAIMSTPASTRSDGGLLELLRQVYHGGMSSTDVFYVVLYEADVTGVAPESPPYSALGLPDPHSIPLLNLPPPYEHIPGSDLAGIHERYATPPPPYRGTSPSPPDWTP</sequence>
<accession>A0A0A2LDH8</accession>
<evidence type="ECO:0000313" key="3">
    <source>
        <dbReference type="Proteomes" id="UP000030104"/>
    </source>
</evidence>
<feature type="region of interest" description="Disordered" evidence="1">
    <location>
        <begin position="209"/>
        <end position="236"/>
    </location>
</feature>
<proteinExistence type="predicted"/>
<name>A0A0A2LDH8_PENIT</name>
<dbReference type="OMA" id="VITEWIN"/>
<organism evidence="2 3">
    <name type="scientific">Penicillium italicum</name>
    <name type="common">Blue mold</name>
    <dbReference type="NCBI Taxonomy" id="40296"/>
    <lineage>
        <taxon>Eukaryota</taxon>
        <taxon>Fungi</taxon>
        <taxon>Dikarya</taxon>
        <taxon>Ascomycota</taxon>
        <taxon>Pezizomycotina</taxon>
        <taxon>Eurotiomycetes</taxon>
        <taxon>Eurotiomycetidae</taxon>
        <taxon>Eurotiales</taxon>
        <taxon>Aspergillaceae</taxon>
        <taxon>Penicillium</taxon>
    </lineage>
</organism>
<evidence type="ECO:0000256" key="1">
    <source>
        <dbReference type="SAM" id="MobiDB-lite"/>
    </source>
</evidence>